<reference evidence="3 4" key="1">
    <citation type="submission" date="2019-09" db="EMBL/GenBank/DDBJ databases">
        <title>Consistent, comparative and evidence-based genome assembly and annotation for Cryptosporidium parvum, C. hominis and C. tyzzeri.</title>
        <authorList>
            <person name="Baptista R.P."/>
            <person name="Li Y."/>
            <person name="Sateriale A."/>
            <person name="Ansell B."/>
            <person name="Jex A."/>
            <person name="Sanders M."/>
            <person name="Brooks K."/>
            <person name="Tracey A."/>
            <person name="Berriman M."/>
            <person name="Striepen B."/>
            <person name="Cotton J.A."/>
            <person name="Kissinger J.C."/>
        </authorList>
    </citation>
    <scope>NUCLEOTIDE SEQUENCE [LARGE SCALE GENOMIC DNA]</scope>
    <source>
        <strain evidence="3 4">IOWA-ATCC</strain>
    </source>
</reference>
<dbReference type="SMART" id="SM00240">
    <property type="entry name" value="FHA"/>
    <property type="match status" value="1"/>
</dbReference>
<accession>A0A7S7RGA9</accession>
<protein>
    <recommendedName>
        <fullName evidence="2">FHA domain-containing protein</fullName>
    </recommendedName>
</protein>
<dbReference type="SUPFAM" id="SSF49879">
    <property type="entry name" value="SMAD/FHA domain"/>
    <property type="match status" value="1"/>
</dbReference>
<dbReference type="PROSITE" id="PS50006">
    <property type="entry name" value="FHA_DOMAIN"/>
    <property type="match status" value="1"/>
</dbReference>
<dbReference type="InterPro" id="IPR008984">
    <property type="entry name" value="SMAD_FHA_dom_sf"/>
</dbReference>
<dbReference type="VEuPathDB" id="CryptoDB:CPATCC_0024770"/>
<proteinExistence type="predicted"/>
<organism evidence="3 4">
    <name type="scientific">Cryptosporidium parvum</name>
    <dbReference type="NCBI Taxonomy" id="5807"/>
    <lineage>
        <taxon>Eukaryota</taxon>
        <taxon>Sar</taxon>
        <taxon>Alveolata</taxon>
        <taxon>Apicomplexa</taxon>
        <taxon>Conoidasida</taxon>
        <taxon>Coccidia</taxon>
        <taxon>Eucoccidiorida</taxon>
        <taxon>Eimeriorina</taxon>
        <taxon>Cryptosporidiidae</taxon>
        <taxon>Cryptosporidium</taxon>
    </lineage>
</organism>
<dbReference type="Proteomes" id="UP000593906">
    <property type="component" value="Chromosome 5"/>
</dbReference>
<feature type="region of interest" description="Disordered" evidence="1">
    <location>
        <begin position="31"/>
        <end position="62"/>
    </location>
</feature>
<dbReference type="AlphaFoldDB" id="A0A7S7RGA9"/>
<feature type="domain" description="FHA" evidence="2">
    <location>
        <begin position="147"/>
        <end position="207"/>
    </location>
</feature>
<name>A0A7S7RGA9_CRYPV</name>
<dbReference type="Gene3D" id="2.60.200.20">
    <property type="match status" value="1"/>
</dbReference>
<dbReference type="CDD" id="cd00060">
    <property type="entry name" value="FHA"/>
    <property type="match status" value="1"/>
</dbReference>
<evidence type="ECO:0000313" key="4">
    <source>
        <dbReference type="Proteomes" id="UP000593906"/>
    </source>
</evidence>
<evidence type="ECO:0000259" key="2">
    <source>
        <dbReference type="PROSITE" id="PS50006"/>
    </source>
</evidence>
<feature type="compositionally biased region" description="Acidic residues" evidence="1">
    <location>
        <begin position="39"/>
        <end position="54"/>
    </location>
</feature>
<evidence type="ECO:0000313" key="3">
    <source>
        <dbReference type="EMBL" id="QOY41728.1"/>
    </source>
</evidence>
<gene>
    <name evidence="3" type="ORF">CPATCC_002319</name>
</gene>
<sequence>MRRYSSEEDDEFYSDSIECSEFEDSIEMVRSQNVGNKEFEEEDGIEVEDEEENNSDNNNEYGILNSHKRFRKIESSQESYTQNSNFNYLNNEIKDINSKIELINSNIENIITNSGNLSNPVCILEQIPTDNKNSGKKVLIQVGNSGLKIGRNSDCDFPGKMVPNKNLLRLSRNHAYLYVKKNNKGKDQIYLVDCNSANGTYVNNIRIKNKILKSNDILSFGEKDDDNDNSQRFEQKLSLNQQRRKNILTSENYCKFKVILCNN</sequence>
<dbReference type="InterPro" id="IPR000253">
    <property type="entry name" value="FHA_dom"/>
</dbReference>
<dbReference type="Pfam" id="PF00498">
    <property type="entry name" value="FHA"/>
    <property type="match status" value="1"/>
</dbReference>
<evidence type="ECO:0000256" key="1">
    <source>
        <dbReference type="SAM" id="MobiDB-lite"/>
    </source>
</evidence>
<dbReference type="EMBL" id="CP044418">
    <property type="protein sequence ID" value="QOY41728.1"/>
    <property type="molecule type" value="Genomic_DNA"/>
</dbReference>